<evidence type="ECO:0000256" key="1">
    <source>
        <dbReference type="ARBA" id="ARBA00004370"/>
    </source>
</evidence>
<keyword evidence="5" id="KW-0472">Membrane</keyword>
<organism evidence="9 10">
    <name type="scientific">Paenibacillus auburnensis</name>
    <dbReference type="NCBI Taxonomy" id="2905649"/>
    <lineage>
        <taxon>Bacteria</taxon>
        <taxon>Bacillati</taxon>
        <taxon>Bacillota</taxon>
        <taxon>Bacilli</taxon>
        <taxon>Bacillales</taxon>
        <taxon>Paenibacillaceae</taxon>
        <taxon>Paenibacillus</taxon>
    </lineage>
</organism>
<dbReference type="Pfam" id="PF00350">
    <property type="entry name" value="Dynamin_N"/>
    <property type="match status" value="2"/>
</dbReference>
<keyword evidence="6" id="KW-0175">Coiled coil</keyword>
<dbReference type="InterPro" id="IPR045063">
    <property type="entry name" value="Dynamin_N"/>
</dbReference>
<feature type="region of interest" description="Disordered" evidence="7">
    <location>
        <begin position="476"/>
        <end position="507"/>
    </location>
</feature>
<dbReference type="RefSeq" id="WP_236331548.1">
    <property type="nucleotide sequence ID" value="NZ_CAKMMG010000001.1"/>
</dbReference>
<evidence type="ECO:0000256" key="7">
    <source>
        <dbReference type="SAM" id="MobiDB-lite"/>
    </source>
</evidence>
<dbReference type="SUPFAM" id="SSF52540">
    <property type="entry name" value="P-loop containing nucleoside triphosphate hydrolases"/>
    <property type="match status" value="2"/>
</dbReference>
<evidence type="ECO:0000256" key="5">
    <source>
        <dbReference type="ARBA" id="ARBA00023136"/>
    </source>
</evidence>
<evidence type="ECO:0000256" key="4">
    <source>
        <dbReference type="ARBA" id="ARBA00023134"/>
    </source>
</evidence>
<keyword evidence="2" id="KW-0547">Nucleotide-binding</keyword>
<proteinExistence type="predicted"/>
<evidence type="ECO:0000256" key="3">
    <source>
        <dbReference type="ARBA" id="ARBA00022801"/>
    </source>
</evidence>
<sequence>MRAEPAKLEQIKESGLTSLKSLMDQWGERETSRVIADLQVKEQRHELTLAFCGHFSAGKSSMINRLCGSEVLPSGPIPTSANVVSIRSGAPRVLLYPVTDKQVPWETTPDRLQEYCRSGNEYSAIEVWETVPLLGAHGVLMDTPGVDSTDDGHQAATRSALHLADVVFYVMDYNHVQSENNLAFAKNLSDWGKPLYLIVNQIDKHREQEITIEAYRQQLESAFESWGIQAAGLLFTSLKVQAHPLNQWDELLSLITRLLEQREELLQYSLSRSAHHIADTLMAAYHEEQREEREPLLEEAEGANEAAVQREIAACATERDELAELPGQARGSLRSGLDSLLGNSNLMPADVREAAGAYIESCAPGFRRGLLFTAAKREKEQANRLVSWHALQNREISGQLDWHILQLVREWAEALGLWEEGAEARLKDSLPAVSREWLAAAVKPGTGTGGEALLNFCRTLAPGWVRGVWATAAAPSAAPREAQPQQGAAAGTQGPAAEGWAAGATPAGGRRRLGEAAAVLNAAVELLRGEPAMASVARSLAARAADLAGGRFTMALFGAFSAGKSSFANALLGEDVLPVSPHPATAAVGRILAPEGGFRHATAVVTMKSAEEFWEDILHSFGVLQLAPPQRQSWTAAAAGLQVSGLHPSALPHVGFLRAAAAGWKKAEGLLGTVRTVDLQEYRSLVADETQACFIQGTDLYYDCPLTASGIVLVDTPGADSLHARHTGVTFGYMKNADAICFVTYYNHAFSKADRGLLAQLGRIKDSFALDKMFFIINASDLASNKEELEEVKKHVAQNLRAGGLTSPRIYALSSLLALEGKTGRDRDRYDASRFRSFEDALAQFAGGELPQLSLAAARESITAVRLRATEWQELAAMEAGRREAGMQELQERKAAVGKRLMLLAAEARPVRDLRREGEELLYHVRQRIGFALGRFFQESFHPSLLREDARNLKDIFTACGRELERTLQRELEQELWATTLRLEAAGHRFVQLAVQSAAEELSISPQELQFLENEKDEWPSPDTLEASWNPLDWLSLWSCFKSPRYFFEGPGRSELRAEAEPLLKEAVAGAAAVQEKLLLDFYADALEKALGRAADRLREELNEREEAMSELLRGGDSAEHWSEVALQLRRLEHSFDDIVDNDL</sequence>
<dbReference type="EMBL" id="CAKMMG010000001">
    <property type="protein sequence ID" value="CAH1194280.1"/>
    <property type="molecule type" value="Genomic_DNA"/>
</dbReference>
<dbReference type="InterPro" id="IPR027417">
    <property type="entry name" value="P-loop_NTPase"/>
</dbReference>
<reference evidence="9" key="1">
    <citation type="submission" date="2022-01" db="EMBL/GenBank/DDBJ databases">
        <authorList>
            <person name="Criscuolo A."/>
        </authorList>
    </citation>
    <scope>NUCLEOTIDE SEQUENCE</scope>
    <source>
        <strain evidence="9">CIP111892</strain>
    </source>
</reference>
<feature type="coiled-coil region" evidence="6">
    <location>
        <begin position="1084"/>
        <end position="1115"/>
    </location>
</feature>
<keyword evidence="4" id="KW-0342">GTP-binding</keyword>
<comment type="caution">
    <text evidence="9">The sequence shown here is derived from an EMBL/GenBank/DDBJ whole genome shotgun (WGS) entry which is preliminary data.</text>
</comment>
<feature type="domain" description="Dynamin N-terminal" evidence="8">
    <location>
        <begin position="555"/>
        <end position="778"/>
    </location>
</feature>
<evidence type="ECO:0000313" key="10">
    <source>
        <dbReference type="Proteomes" id="UP000838324"/>
    </source>
</evidence>
<accession>A0ABM9BUU6</accession>
<dbReference type="InterPro" id="IPR027094">
    <property type="entry name" value="Mitofusin_fam"/>
</dbReference>
<evidence type="ECO:0000313" key="9">
    <source>
        <dbReference type="EMBL" id="CAH1194280.1"/>
    </source>
</evidence>
<dbReference type="PANTHER" id="PTHR10465:SF0">
    <property type="entry name" value="SARCALUMENIN"/>
    <property type="match status" value="1"/>
</dbReference>
<keyword evidence="3" id="KW-0378">Hydrolase</keyword>
<dbReference type="CDD" id="cd09912">
    <property type="entry name" value="DLP_2"/>
    <property type="match status" value="2"/>
</dbReference>
<protein>
    <submittedName>
        <fullName evidence="9">GTPase Der</fullName>
    </submittedName>
</protein>
<feature type="domain" description="Dynamin N-terminal" evidence="8">
    <location>
        <begin position="49"/>
        <end position="201"/>
    </location>
</feature>
<dbReference type="Proteomes" id="UP000838324">
    <property type="component" value="Unassembled WGS sequence"/>
</dbReference>
<evidence type="ECO:0000259" key="8">
    <source>
        <dbReference type="Pfam" id="PF00350"/>
    </source>
</evidence>
<name>A0ABM9BUU6_9BACL</name>
<gene>
    <name evidence="9" type="primary">der_2</name>
    <name evidence="9" type="ORF">PAECIP111892_01535</name>
</gene>
<evidence type="ECO:0000256" key="2">
    <source>
        <dbReference type="ARBA" id="ARBA00022741"/>
    </source>
</evidence>
<comment type="subcellular location">
    <subcellularLocation>
        <location evidence="1">Membrane</location>
    </subcellularLocation>
</comment>
<evidence type="ECO:0000256" key="6">
    <source>
        <dbReference type="SAM" id="Coils"/>
    </source>
</evidence>
<dbReference type="Gene3D" id="3.40.50.300">
    <property type="entry name" value="P-loop containing nucleotide triphosphate hydrolases"/>
    <property type="match status" value="2"/>
</dbReference>
<dbReference type="PANTHER" id="PTHR10465">
    <property type="entry name" value="TRANSMEMBRANE GTPASE FZO1"/>
    <property type="match status" value="1"/>
</dbReference>
<keyword evidence="10" id="KW-1185">Reference proteome</keyword>